<evidence type="ECO:0000256" key="8">
    <source>
        <dbReference type="SAM" id="Phobius"/>
    </source>
</evidence>
<keyword evidence="5 8" id="KW-0812">Transmembrane</keyword>
<dbReference type="Pfam" id="PF00528">
    <property type="entry name" value="BPD_transp_1"/>
    <property type="match status" value="1"/>
</dbReference>
<gene>
    <name evidence="10" type="ORF">MNBD_DELTA01-279</name>
</gene>
<feature type="transmembrane region" description="Helical" evidence="8">
    <location>
        <begin position="6"/>
        <end position="32"/>
    </location>
</feature>
<comment type="subcellular location">
    <subcellularLocation>
        <location evidence="1">Cell membrane</location>
        <topology evidence="1">Multi-pass membrane protein</topology>
    </subcellularLocation>
</comment>
<keyword evidence="3" id="KW-1003">Cell membrane</keyword>
<dbReference type="PANTHER" id="PTHR30183">
    <property type="entry name" value="MOLYBDENUM TRANSPORT SYSTEM PERMEASE PROTEIN MODB"/>
    <property type="match status" value="1"/>
</dbReference>
<dbReference type="SUPFAM" id="SSF161098">
    <property type="entry name" value="MetI-like"/>
    <property type="match status" value="1"/>
</dbReference>
<evidence type="ECO:0000313" key="10">
    <source>
        <dbReference type="EMBL" id="VAV83138.1"/>
    </source>
</evidence>
<feature type="transmembrane region" description="Helical" evidence="8">
    <location>
        <begin position="189"/>
        <end position="213"/>
    </location>
</feature>
<dbReference type="NCBIfam" id="TIGR02141">
    <property type="entry name" value="modB_ABC"/>
    <property type="match status" value="1"/>
</dbReference>
<feature type="domain" description="ABC transmembrane type-1" evidence="9">
    <location>
        <begin position="6"/>
        <end position="210"/>
    </location>
</feature>
<evidence type="ECO:0000256" key="7">
    <source>
        <dbReference type="ARBA" id="ARBA00023136"/>
    </source>
</evidence>
<accession>A0A3B0R5I8</accession>
<dbReference type="InterPro" id="IPR000515">
    <property type="entry name" value="MetI-like"/>
</dbReference>
<dbReference type="EMBL" id="UOEA01000036">
    <property type="protein sequence ID" value="VAV83138.1"/>
    <property type="molecule type" value="Genomic_DNA"/>
</dbReference>
<feature type="transmembrane region" description="Helical" evidence="8">
    <location>
        <begin position="44"/>
        <end position="66"/>
    </location>
</feature>
<evidence type="ECO:0000256" key="5">
    <source>
        <dbReference type="ARBA" id="ARBA00022692"/>
    </source>
</evidence>
<dbReference type="InterPro" id="IPR011867">
    <property type="entry name" value="ModB_ABC"/>
</dbReference>
<feature type="transmembrane region" description="Helical" evidence="8">
    <location>
        <begin position="78"/>
        <end position="99"/>
    </location>
</feature>
<dbReference type="GO" id="GO:0015098">
    <property type="term" value="F:molybdate ion transmembrane transporter activity"/>
    <property type="evidence" value="ECO:0007669"/>
    <property type="project" value="InterPro"/>
</dbReference>
<keyword evidence="6 8" id="KW-1133">Transmembrane helix</keyword>
<dbReference type="CDD" id="cd06261">
    <property type="entry name" value="TM_PBP2"/>
    <property type="match status" value="1"/>
</dbReference>
<keyword evidence="7 8" id="KW-0472">Membrane</keyword>
<keyword evidence="4" id="KW-0500">Molybdenum</keyword>
<reference evidence="10" key="1">
    <citation type="submission" date="2018-06" db="EMBL/GenBank/DDBJ databases">
        <authorList>
            <person name="Zhirakovskaya E."/>
        </authorList>
    </citation>
    <scope>NUCLEOTIDE SEQUENCE</scope>
</reference>
<dbReference type="GO" id="GO:0005886">
    <property type="term" value="C:plasma membrane"/>
    <property type="evidence" value="ECO:0007669"/>
    <property type="project" value="UniProtKB-SubCell"/>
</dbReference>
<dbReference type="AlphaFoldDB" id="A0A3B0R5I8"/>
<organism evidence="10">
    <name type="scientific">hydrothermal vent metagenome</name>
    <dbReference type="NCBI Taxonomy" id="652676"/>
    <lineage>
        <taxon>unclassified sequences</taxon>
        <taxon>metagenomes</taxon>
        <taxon>ecological metagenomes</taxon>
    </lineage>
</organism>
<evidence type="ECO:0000256" key="6">
    <source>
        <dbReference type="ARBA" id="ARBA00022989"/>
    </source>
</evidence>
<evidence type="ECO:0000256" key="4">
    <source>
        <dbReference type="ARBA" id="ARBA00022505"/>
    </source>
</evidence>
<dbReference type="PANTHER" id="PTHR30183:SF8">
    <property type="entry name" value="MOLYBDENUM TRANSPORT SYSTEM PERMEASE"/>
    <property type="match status" value="1"/>
</dbReference>
<evidence type="ECO:0000259" key="9">
    <source>
        <dbReference type="PROSITE" id="PS50928"/>
    </source>
</evidence>
<dbReference type="Gene3D" id="1.10.3720.10">
    <property type="entry name" value="MetI-like"/>
    <property type="match status" value="1"/>
</dbReference>
<evidence type="ECO:0000256" key="1">
    <source>
        <dbReference type="ARBA" id="ARBA00004651"/>
    </source>
</evidence>
<evidence type="ECO:0000256" key="3">
    <source>
        <dbReference type="ARBA" id="ARBA00022475"/>
    </source>
</evidence>
<dbReference type="PROSITE" id="PS50928">
    <property type="entry name" value="ABC_TM1"/>
    <property type="match status" value="1"/>
</dbReference>
<feature type="transmembrane region" description="Helical" evidence="8">
    <location>
        <begin position="144"/>
        <end position="169"/>
    </location>
</feature>
<evidence type="ECO:0000256" key="2">
    <source>
        <dbReference type="ARBA" id="ARBA00022448"/>
    </source>
</evidence>
<sequence>MDWMPFIISIKLALVTTVCLLFLAIPIAYLLASRNFRGKHLVEAVFALPIVLPPTVLGFFVLVMLGNMTPVGRFYESLTGHTLAFTFPGLVIGSILYSFPFAVQPIQNAFEAVDPKLKDAGRMLGCTKWQCFWRVILPASRRGVITGIMLSFAHTVGEFGVVLMVGGSIPGKTKVASIALYEHVEMLEYGQAAIMALILLVFSFAILSVVYYFNRRSTGVSAGYGRI</sequence>
<name>A0A3B0R5I8_9ZZZZ</name>
<dbReference type="InterPro" id="IPR035906">
    <property type="entry name" value="MetI-like_sf"/>
</dbReference>
<keyword evidence="2" id="KW-0813">Transport</keyword>
<proteinExistence type="predicted"/>
<protein>
    <submittedName>
        <fullName evidence="10">Molybdenum ABC transporter permease protein ModB</fullName>
    </submittedName>
</protein>